<dbReference type="Gene3D" id="3.40.50.720">
    <property type="entry name" value="NAD(P)-binding Rossmann-like Domain"/>
    <property type="match status" value="1"/>
</dbReference>
<dbReference type="Pfam" id="PF08240">
    <property type="entry name" value="ADH_N"/>
    <property type="match status" value="1"/>
</dbReference>
<comment type="function">
    <text evidence="5">Catalyzes the oxidation of 2-deoxy-scyllo-inosamine (DOIA) with NAD(+) or NADP(+), forming 3-amino-2,3-dideoxy-scyllo-inosose (amino-DOI).</text>
</comment>
<keyword evidence="4" id="KW-0560">Oxidoreductase</keyword>
<dbReference type="InterPro" id="IPR013149">
    <property type="entry name" value="ADH-like_C"/>
</dbReference>
<dbReference type="Gene3D" id="3.90.180.10">
    <property type="entry name" value="Medium-chain alcohol dehydrogenases, catalytic domain"/>
    <property type="match status" value="1"/>
</dbReference>
<dbReference type="InterPro" id="IPR050129">
    <property type="entry name" value="Zn_alcohol_dh"/>
</dbReference>
<accession>A0A919AJD0</accession>
<dbReference type="PANTHER" id="PTHR43401:SF2">
    <property type="entry name" value="L-THREONINE 3-DEHYDROGENASE"/>
    <property type="match status" value="1"/>
</dbReference>
<proteinExistence type="inferred from homology"/>
<comment type="caution">
    <text evidence="13">The sequence shown here is derived from an EMBL/GenBank/DDBJ whole genome shotgun (WGS) entry which is preliminary data.</text>
</comment>
<evidence type="ECO:0000313" key="13">
    <source>
        <dbReference type="EMBL" id="GHF11458.1"/>
    </source>
</evidence>
<reference evidence="13" key="1">
    <citation type="journal article" date="2014" name="Int. J. Syst. Evol. Microbiol.">
        <title>Complete genome sequence of Corynebacterium casei LMG S-19264T (=DSM 44701T), isolated from a smear-ripened cheese.</title>
        <authorList>
            <consortium name="US DOE Joint Genome Institute (JGI-PGF)"/>
            <person name="Walter F."/>
            <person name="Albersmeier A."/>
            <person name="Kalinowski J."/>
            <person name="Ruckert C."/>
        </authorList>
    </citation>
    <scope>NUCLEOTIDE SEQUENCE</scope>
    <source>
        <strain evidence="13">JCM 3302</strain>
    </source>
</reference>
<comment type="catalytic activity">
    <reaction evidence="11">
        <text>2-deoxy-scyllo-inosamine + NADP(+) = 3-amino-2,3-dideoxy-scyllo-inosose + NADPH + H(+)</text>
        <dbReference type="Rhea" id="RHEA:33879"/>
        <dbReference type="ChEBI" id="CHEBI:15378"/>
        <dbReference type="ChEBI" id="CHEBI:57783"/>
        <dbReference type="ChEBI" id="CHEBI:58349"/>
        <dbReference type="ChEBI" id="CHEBI:65002"/>
        <dbReference type="ChEBI" id="CHEBI:65003"/>
        <dbReference type="EC" id="1.1.1.329"/>
    </reaction>
</comment>
<keyword evidence="14" id="KW-1185">Reference proteome</keyword>
<comment type="catalytic activity">
    <reaction evidence="10">
        <text>2-deoxy-scyllo-inosamine + NAD(+) = 3-amino-2,3-dideoxy-scyllo-inosose + NADH + H(+)</text>
        <dbReference type="Rhea" id="RHEA:33883"/>
        <dbReference type="ChEBI" id="CHEBI:15378"/>
        <dbReference type="ChEBI" id="CHEBI:57540"/>
        <dbReference type="ChEBI" id="CHEBI:57945"/>
        <dbReference type="ChEBI" id="CHEBI:65002"/>
        <dbReference type="ChEBI" id="CHEBI:65003"/>
        <dbReference type="EC" id="1.1.1.329"/>
    </reaction>
</comment>
<evidence type="ECO:0000259" key="12">
    <source>
        <dbReference type="SMART" id="SM00829"/>
    </source>
</evidence>
<evidence type="ECO:0000256" key="8">
    <source>
        <dbReference type="ARBA" id="ARBA00039102"/>
    </source>
</evidence>
<comment type="cofactor">
    <cofactor evidence="1">
        <name>Zn(2+)</name>
        <dbReference type="ChEBI" id="CHEBI:29105"/>
    </cofactor>
</comment>
<organism evidence="13 14">
    <name type="scientific">Streptomyces spiralis</name>
    <dbReference type="NCBI Taxonomy" id="66376"/>
    <lineage>
        <taxon>Bacteria</taxon>
        <taxon>Bacillati</taxon>
        <taxon>Actinomycetota</taxon>
        <taxon>Actinomycetes</taxon>
        <taxon>Kitasatosporales</taxon>
        <taxon>Streptomycetaceae</taxon>
        <taxon>Streptomyces</taxon>
    </lineage>
</organism>
<evidence type="ECO:0000256" key="11">
    <source>
        <dbReference type="ARBA" id="ARBA00049085"/>
    </source>
</evidence>
<feature type="domain" description="Enoyl reductase (ER)" evidence="12">
    <location>
        <begin position="16"/>
        <end position="368"/>
    </location>
</feature>
<evidence type="ECO:0000256" key="3">
    <source>
        <dbReference type="ARBA" id="ARBA00022833"/>
    </source>
</evidence>
<dbReference type="EMBL" id="BNBC01000060">
    <property type="protein sequence ID" value="GHF11458.1"/>
    <property type="molecule type" value="Genomic_DNA"/>
</dbReference>
<evidence type="ECO:0000256" key="4">
    <source>
        <dbReference type="ARBA" id="ARBA00023002"/>
    </source>
</evidence>
<dbReference type="GO" id="GO:0016491">
    <property type="term" value="F:oxidoreductase activity"/>
    <property type="evidence" value="ECO:0007669"/>
    <property type="project" value="UniProtKB-KW"/>
</dbReference>
<dbReference type="SMART" id="SM00829">
    <property type="entry name" value="PKS_ER"/>
    <property type="match status" value="1"/>
</dbReference>
<name>A0A919AJD0_9ACTN</name>
<gene>
    <name evidence="13" type="primary">adh</name>
    <name evidence="13" type="ORF">GCM10014715_78920</name>
</gene>
<evidence type="ECO:0000256" key="9">
    <source>
        <dbReference type="ARBA" id="ARBA00039387"/>
    </source>
</evidence>
<dbReference type="Proteomes" id="UP000641386">
    <property type="component" value="Unassembled WGS sequence"/>
</dbReference>
<dbReference type="InterPro" id="IPR020843">
    <property type="entry name" value="ER"/>
</dbReference>
<keyword evidence="3" id="KW-0862">Zinc</keyword>
<dbReference type="InterPro" id="IPR011032">
    <property type="entry name" value="GroES-like_sf"/>
</dbReference>
<protein>
    <recommendedName>
        <fullName evidence="9">2-deoxy-scyllo-inosamine dehydrogenase</fullName>
        <ecNumber evidence="8">1.1.1.329</ecNumber>
    </recommendedName>
</protein>
<evidence type="ECO:0000256" key="6">
    <source>
        <dbReference type="ARBA" id="ARBA00037908"/>
    </source>
</evidence>
<dbReference type="EC" id="1.1.1.329" evidence="8"/>
<dbReference type="SUPFAM" id="SSF50129">
    <property type="entry name" value="GroES-like"/>
    <property type="match status" value="1"/>
</dbReference>
<comment type="pathway">
    <text evidence="6">Metabolic intermediate biosynthesis; 2-deoxystreptamine biosynthesis; 2-deoxystreptamine from D-glucose 6-phosphate: step 3/4.</text>
</comment>
<evidence type="ECO:0000313" key="14">
    <source>
        <dbReference type="Proteomes" id="UP000641386"/>
    </source>
</evidence>
<evidence type="ECO:0000256" key="2">
    <source>
        <dbReference type="ARBA" id="ARBA00022723"/>
    </source>
</evidence>
<dbReference type="PANTHER" id="PTHR43401">
    <property type="entry name" value="L-THREONINE 3-DEHYDROGENASE"/>
    <property type="match status" value="1"/>
</dbReference>
<dbReference type="InterPro" id="IPR036291">
    <property type="entry name" value="NAD(P)-bd_dom_sf"/>
</dbReference>
<keyword evidence="2" id="KW-0479">Metal-binding</keyword>
<dbReference type="GO" id="GO:0046872">
    <property type="term" value="F:metal ion binding"/>
    <property type="evidence" value="ECO:0007669"/>
    <property type="project" value="UniProtKB-KW"/>
</dbReference>
<dbReference type="InterPro" id="IPR013154">
    <property type="entry name" value="ADH-like_N"/>
</dbReference>
<evidence type="ECO:0000256" key="5">
    <source>
        <dbReference type="ARBA" id="ARBA00037678"/>
    </source>
</evidence>
<reference evidence="13" key="2">
    <citation type="submission" date="2020-09" db="EMBL/GenBank/DDBJ databases">
        <authorList>
            <person name="Sun Q."/>
            <person name="Ohkuma M."/>
        </authorList>
    </citation>
    <scope>NUCLEOTIDE SEQUENCE</scope>
    <source>
        <strain evidence="13">JCM 3302</strain>
    </source>
</reference>
<evidence type="ECO:0000256" key="10">
    <source>
        <dbReference type="ARBA" id="ARBA00048685"/>
    </source>
</evidence>
<sequence>MSSVAPNTVRAAVQTGPGAIEFRDLPRPRTGADDGLLRVEANGLCGSDLETFHGRVPMRGGYPVVPGHEPLGIIEEIGDAAAERWGVQAGDRVALEVLVPCRACRLCLSGQYMSCRNRKATHGYTPLDREPGLWGGLAEYVYLHPNAVLHKVSSALPPEIAVMYNPLGAGVRWTAHLGRVGLGDTVLILGAGQRGIMAAAAAKTAGAATVIVTGLAADAHKLALAREFGADHTIVVDEENAEDTVARVLEITDGELADVVLEMTPMAAKPLDDALRAARHGGRIVVAGLKGGTKIPLDSDLVVNKALTLVGAYGVDSRGYAEAIRILESGRFPFAKLHTHTFELADTVKALDTLAGEIPGERAVHVAVRPAG</sequence>
<dbReference type="Pfam" id="PF00107">
    <property type="entry name" value="ADH_zinc_N"/>
    <property type="match status" value="1"/>
</dbReference>
<dbReference type="SUPFAM" id="SSF51735">
    <property type="entry name" value="NAD(P)-binding Rossmann-fold domains"/>
    <property type="match status" value="1"/>
</dbReference>
<dbReference type="AlphaFoldDB" id="A0A919AJD0"/>
<evidence type="ECO:0000256" key="7">
    <source>
        <dbReference type="ARBA" id="ARBA00038004"/>
    </source>
</evidence>
<evidence type="ECO:0000256" key="1">
    <source>
        <dbReference type="ARBA" id="ARBA00001947"/>
    </source>
</evidence>
<comment type="similarity">
    <text evidence="7">Belongs to the zinc-containing alcohol dehydrogenase family. DOIA dehydrogenase subfamily.</text>
</comment>